<sequence>MFLFSKKHKTPVSTYTDSYRPPHSVKKAYRDETARPVFKENKFVTQGLTVPPVQNQASQIQPKDLIKAEMQEYYRNTIDPSAYWPQKYWMTRSEEKYNPVFVNEDKYITWRTGPYNSAAWNKYSTYLPLPSKETRMNNLLQSTPVQYPPKSTCLNQTESEAVTSMLHKQPIYTMSGRGPFQGYYSPSSGCHYCLRGMDYYVDGAHTIRKHLHSPEERAEYSVLQLQPQNDILYIYPWCPAILLAQEP</sequence>
<protein>
    <submittedName>
        <fullName evidence="2">Spermatid-specific manchette-related protein 1</fullName>
    </submittedName>
</protein>
<gene>
    <name evidence="2" type="ORF">N311_04433</name>
</gene>
<dbReference type="Proteomes" id="UP000054244">
    <property type="component" value="Unassembled WGS sequence"/>
</dbReference>
<dbReference type="AlphaFoldDB" id="A0A091MV61"/>
<dbReference type="GO" id="GO:0043014">
    <property type="term" value="F:alpha-tubulin binding"/>
    <property type="evidence" value="ECO:0007669"/>
    <property type="project" value="TreeGrafter"/>
</dbReference>
<evidence type="ECO:0000256" key="1">
    <source>
        <dbReference type="SAM" id="MobiDB-lite"/>
    </source>
</evidence>
<feature type="compositionally biased region" description="Basic residues" evidence="1">
    <location>
        <begin position="1"/>
        <end position="10"/>
    </location>
</feature>
<dbReference type="Pfam" id="PF15181">
    <property type="entry name" value="SMRP1"/>
    <property type="match status" value="1"/>
</dbReference>
<name>A0A091MV61_APAVI</name>
<evidence type="ECO:0000313" key="2">
    <source>
        <dbReference type="EMBL" id="KFP81363.1"/>
    </source>
</evidence>
<proteinExistence type="predicted"/>
<dbReference type="PANTHER" id="PTHR35664">
    <property type="entry name" value="SPERMATID-SPECIFIC MANCHETTE-RELATED PROTEIN 1"/>
    <property type="match status" value="1"/>
</dbReference>
<organism evidence="2 3">
    <name type="scientific">Apaloderma vittatum</name>
    <name type="common">Bar-tailed trogon</name>
    <dbReference type="NCBI Taxonomy" id="57397"/>
    <lineage>
        <taxon>Eukaryota</taxon>
        <taxon>Metazoa</taxon>
        <taxon>Chordata</taxon>
        <taxon>Craniata</taxon>
        <taxon>Vertebrata</taxon>
        <taxon>Euteleostomi</taxon>
        <taxon>Archelosauria</taxon>
        <taxon>Archosauria</taxon>
        <taxon>Dinosauria</taxon>
        <taxon>Saurischia</taxon>
        <taxon>Theropoda</taxon>
        <taxon>Coelurosauria</taxon>
        <taxon>Aves</taxon>
        <taxon>Neognathae</taxon>
        <taxon>Neoaves</taxon>
        <taxon>Telluraves</taxon>
        <taxon>Coraciimorphae</taxon>
        <taxon>Trogoniformes</taxon>
        <taxon>Trogonidae</taxon>
        <taxon>Apaloderma</taxon>
    </lineage>
</organism>
<dbReference type="InterPro" id="IPR028195">
    <property type="entry name" value="SPMIP6"/>
</dbReference>
<dbReference type="EMBL" id="KL372317">
    <property type="protein sequence ID" value="KFP81363.1"/>
    <property type="molecule type" value="Genomic_DNA"/>
</dbReference>
<dbReference type="GO" id="GO:0002177">
    <property type="term" value="C:manchette"/>
    <property type="evidence" value="ECO:0007669"/>
    <property type="project" value="TreeGrafter"/>
</dbReference>
<reference evidence="2 3" key="1">
    <citation type="submission" date="2014-04" db="EMBL/GenBank/DDBJ databases">
        <title>Genome evolution of avian class.</title>
        <authorList>
            <person name="Zhang G."/>
            <person name="Li C."/>
        </authorList>
    </citation>
    <scope>NUCLEOTIDE SEQUENCE [LARGE SCALE GENOMIC DNA]</scope>
    <source>
        <strain evidence="2">BGI_N311</strain>
    </source>
</reference>
<dbReference type="GO" id="GO:0048471">
    <property type="term" value="C:perinuclear region of cytoplasm"/>
    <property type="evidence" value="ECO:0007669"/>
    <property type="project" value="TreeGrafter"/>
</dbReference>
<evidence type="ECO:0000313" key="3">
    <source>
        <dbReference type="Proteomes" id="UP000054244"/>
    </source>
</evidence>
<feature type="region of interest" description="Disordered" evidence="1">
    <location>
        <begin position="1"/>
        <end position="20"/>
    </location>
</feature>
<keyword evidence="3" id="KW-1185">Reference proteome</keyword>
<dbReference type="PANTHER" id="PTHR35664:SF1">
    <property type="entry name" value="SPERMATID-SPECIFIC MANCHETTE-RELATED PROTEIN 1"/>
    <property type="match status" value="1"/>
</dbReference>
<accession>A0A091MV61</accession>